<dbReference type="AlphaFoldDB" id="A0A0G0REL0"/>
<organism evidence="1 2">
    <name type="scientific">Candidatus Curtissbacteria bacterium GW2011_GWA1_40_16</name>
    <dbReference type="NCBI Taxonomy" id="1618405"/>
    <lineage>
        <taxon>Bacteria</taxon>
        <taxon>Candidatus Curtissiibacteriota</taxon>
    </lineage>
</organism>
<proteinExistence type="predicted"/>
<sequence length="163" mass="18213">MTNERDTGRSEYFFEGMRGAVAKAVGGELRALVPPFSYSVGDNQYLMKVAAWMLENGKGNEVVGLSDCMEYYLVEKGHLGLQILAEADEVDGGNVYYVAKVEETMQSRAHPEPDLVRELKVNGRKMRHLYGEALVDGISNRVDRHITDCSDCMVIPSEVVKDY</sequence>
<dbReference type="Proteomes" id="UP000034531">
    <property type="component" value="Unassembled WGS sequence"/>
</dbReference>
<reference evidence="1 2" key="1">
    <citation type="journal article" date="2015" name="Nature">
        <title>rRNA introns, odd ribosomes, and small enigmatic genomes across a large radiation of phyla.</title>
        <authorList>
            <person name="Brown C.T."/>
            <person name="Hug L.A."/>
            <person name="Thomas B.C."/>
            <person name="Sharon I."/>
            <person name="Castelle C.J."/>
            <person name="Singh A."/>
            <person name="Wilkins M.J."/>
            <person name="Williams K.H."/>
            <person name="Banfield J.F."/>
        </authorList>
    </citation>
    <scope>NUCLEOTIDE SEQUENCE [LARGE SCALE GENOMIC DNA]</scope>
</reference>
<evidence type="ECO:0000313" key="2">
    <source>
        <dbReference type="Proteomes" id="UP000034531"/>
    </source>
</evidence>
<evidence type="ECO:0000313" key="1">
    <source>
        <dbReference type="EMBL" id="KKR51114.1"/>
    </source>
</evidence>
<comment type="caution">
    <text evidence="1">The sequence shown here is derived from an EMBL/GenBank/DDBJ whole genome shotgun (WGS) entry which is preliminary data.</text>
</comment>
<dbReference type="EMBL" id="LBYI01000003">
    <property type="protein sequence ID" value="KKR51114.1"/>
    <property type="molecule type" value="Genomic_DNA"/>
</dbReference>
<gene>
    <name evidence="1" type="ORF">UT84_C0003G0109</name>
</gene>
<protein>
    <submittedName>
        <fullName evidence="1">Uncharacterized protein</fullName>
    </submittedName>
</protein>
<name>A0A0G0REL0_9BACT</name>
<accession>A0A0G0REL0</accession>